<dbReference type="Proteomes" id="UP000308600">
    <property type="component" value="Unassembled WGS sequence"/>
</dbReference>
<keyword evidence="2" id="KW-1185">Reference proteome</keyword>
<protein>
    <submittedName>
        <fullName evidence="1">Uncharacterized protein</fullName>
    </submittedName>
</protein>
<accession>A0ACD3AM80</accession>
<proteinExistence type="predicted"/>
<name>A0ACD3AM80_9AGAR</name>
<evidence type="ECO:0000313" key="1">
    <source>
        <dbReference type="EMBL" id="TFK66759.1"/>
    </source>
</evidence>
<reference evidence="1 2" key="1">
    <citation type="journal article" date="2019" name="Nat. Ecol. Evol.">
        <title>Megaphylogeny resolves global patterns of mushroom evolution.</title>
        <authorList>
            <person name="Varga T."/>
            <person name="Krizsan K."/>
            <person name="Foldi C."/>
            <person name="Dima B."/>
            <person name="Sanchez-Garcia M."/>
            <person name="Sanchez-Ramirez S."/>
            <person name="Szollosi G.J."/>
            <person name="Szarkandi J.G."/>
            <person name="Papp V."/>
            <person name="Albert L."/>
            <person name="Andreopoulos W."/>
            <person name="Angelini C."/>
            <person name="Antonin V."/>
            <person name="Barry K.W."/>
            <person name="Bougher N.L."/>
            <person name="Buchanan P."/>
            <person name="Buyck B."/>
            <person name="Bense V."/>
            <person name="Catcheside P."/>
            <person name="Chovatia M."/>
            <person name="Cooper J."/>
            <person name="Damon W."/>
            <person name="Desjardin D."/>
            <person name="Finy P."/>
            <person name="Geml J."/>
            <person name="Haridas S."/>
            <person name="Hughes K."/>
            <person name="Justo A."/>
            <person name="Karasinski D."/>
            <person name="Kautmanova I."/>
            <person name="Kiss B."/>
            <person name="Kocsube S."/>
            <person name="Kotiranta H."/>
            <person name="LaButti K.M."/>
            <person name="Lechner B.E."/>
            <person name="Liimatainen K."/>
            <person name="Lipzen A."/>
            <person name="Lukacs Z."/>
            <person name="Mihaltcheva S."/>
            <person name="Morgado L.N."/>
            <person name="Niskanen T."/>
            <person name="Noordeloos M.E."/>
            <person name="Ohm R.A."/>
            <person name="Ortiz-Santana B."/>
            <person name="Ovrebo C."/>
            <person name="Racz N."/>
            <person name="Riley R."/>
            <person name="Savchenko A."/>
            <person name="Shiryaev A."/>
            <person name="Soop K."/>
            <person name="Spirin V."/>
            <person name="Szebenyi C."/>
            <person name="Tomsovsky M."/>
            <person name="Tulloss R.E."/>
            <person name="Uehling J."/>
            <person name="Grigoriev I.V."/>
            <person name="Vagvolgyi C."/>
            <person name="Papp T."/>
            <person name="Martin F.M."/>
            <person name="Miettinen O."/>
            <person name="Hibbett D.S."/>
            <person name="Nagy L.G."/>
        </authorList>
    </citation>
    <scope>NUCLEOTIDE SEQUENCE [LARGE SCALE GENOMIC DNA]</scope>
    <source>
        <strain evidence="1 2">NL-1719</strain>
    </source>
</reference>
<dbReference type="EMBL" id="ML208395">
    <property type="protein sequence ID" value="TFK66759.1"/>
    <property type="molecule type" value="Genomic_DNA"/>
</dbReference>
<sequence>MPSPPHLPSELEYTIFLLAFQDDNNEAKNLILVAKRVFEWLIPHVFRVVKLSDVTVSGNSSPIMFNQSTYQRYGHHTRHLFIETPALAIHFSLFPNVTNLAYWIPYDATHLPSFIELPLTHLSADPWRGLLEIYTKLTHLDLLALDDPNPFQISDLGPATYPKLTHLCVPQSVSQSALQFFLEKKRCPELRVVALWAYENGGPMLNEDDLPKVDDPRIVMLKSHGDAREWERAARGGIDFWAFADGIIASRNVNRRTGN</sequence>
<organism evidence="1 2">
    <name type="scientific">Pluteus cervinus</name>
    <dbReference type="NCBI Taxonomy" id="181527"/>
    <lineage>
        <taxon>Eukaryota</taxon>
        <taxon>Fungi</taxon>
        <taxon>Dikarya</taxon>
        <taxon>Basidiomycota</taxon>
        <taxon>Agaricomycotina</taxon>
        <taxon>Agaricomycetes</taxon>
        <taxon>Agaricomycetidae</taxon>
        <taxon>Agaricales</taxon>
        <taxon>Pluteineae</taxon>
        <taxon>Pluteaceae</taxon>
        <taxon>Pluteus</taxon>
    </lineage>
</organism>
<gene>
    <name evidence="1" type="ORF">BDN72DRAFT_961541</name>
</gene>
<evidence type="ECO:0000313" key="2">
    <source>
        <dbReference type="Proteomes" id="UP000308600"/>
    </source>
</evidence>